<dbReference type="AlphaFoldDB" id="A0AAN9Q463"/>
<dbReference type="Proteomes" id="UP001367508">
    <property type="component" value="Unassembled WGS sequence"/>
</dbReference>
<proteinExistence type="predicted"/>
<comment type="caution">
    <text evidence="1">The sequence shown here is derived from an EMBL/GenBank/DDBJ whole genome shotgun (WGS) entry which is preliminary data.</text>
</comment>
<evidence type="ECO:0000313" key="2">
    <source>
        <dbReference type="Proteomes" id="UP001367508"/>
    </source>
</evidence>
<gene>
    <name evidence="1" type="ORF">VNO77_27447</name>
</gene>
<name>A0AAN9Q463_CANGL</name>
<accession>A0AAN9Q463</accession>
<reference evidence="1 2" key="1">
    <citation type="submission" date="2024-01" db="EMBL/GenBank/DDBJ databases">
        <title>The genomes of 5 underutilized Papilionoideae crops provide insights into root nodulation and disease resistanc.</title>
        <authorList>
            <person name="Jiang F."/>
        </authorList>
    </citation>
    <scope>NUCLEOTIDE SEQUENCE [LARGE SCALE GENOMIC DNA]</scope>
    <source>
        <strain evidence="1">LVBAO_FW01</strain>
        <tissue evidence="1">Leaves</tissue>
    </source>
</reference>
<dbReference type="EMBL" id="JAYMYQ010000006">
    <property type="protein sequence ID" value="KAK7323945.1"/>
    <property type="molecule type" value="Genomic_DNA"/>
</dbReference>
<organism evidence="1 2">
    <name type="scientific">Canavalia gladiata</name>
    <name type="common">Sword bean</name>
    <name type="synonym">Dolichos gladiatus</name>
    <dbReference type="NCBI Taxonomy" id="3824"/>
    <lineage>
        <taxon>Eukaryota</taxon>
        <taxon>Viridiplantae</taxon>
        <taxon>Streptophyta</taxon>
        <taxon>Embryophyta</taxon>
        <taxon>Tracheophyta</taxon>
        <taxon>Spermatophyta</taxon>
        <taxon>Magnoliopsida</taxon>
        <taxon>eudicotyledons</taxon>
        <taxon>Gunneridae</taxon>
        <taxon>Pentapetalae</taxon>
        <taxon>rosids</taxon>
        <taxon>fabids</taxon>
        <taxon>Fabales</taxon>
        <taxon>Fabaceae</taxon>
        <taxon>Papilionoideae</taxon>
        <taxon>50 kb inversion clade</taxon>
        <taxon>NPAAA clade</taxon>
        <taxon>indigoferoid/millettioid clade</taxon>
        <taxon>Phaseoleae</taxon>
        <taxon>Canavalia</taxon>
    </lineage>
</organism>
<evidence type="ECO:0000313" key="1">
    <source>
        <dbReference type="EMBL" id="KAK7323945.1"/>
    </source>
</evidence>
<sequence>MQLRRNHMEKAKGTSMQGGEVRYAFIVERSDTPLTYAIKSTNILLPQNSKGLIGIMESTSVKLEFWEVQGLNYNIEECRDQIAILRSMVLHGSNMAWLCYFQWSDERDVGTLSSWACLFLYDFHCSITTSHPLLRASTARSTSTFEHTFPVVDHNGVLLLTYHMTACLSTGFRRLLVSCTKLTIMHGPPWERLILNSRERTQETTLLNFLQCGPLHYLIPINNIDAIDLREHAAQNRVLEMMRWGKYPAFGPFLSLFLTWDMLSFDFTLPCQCMRGNVPQSSSVHDHTTIFNRTPWEAYDLHMKAKVAKGSLVMEWSCKEISA</sequence>
<protein>
    <submittedName>
        <fullName evidence="1">Uncharacterized protein</fullName>
    </submittedName>
</protein>
<keyword evidence="2" id="KW-1185">Reference proteome</keyword>